<comment type="caution">
    <text evidence="2">The sequence shown here is derived from an EMBL/GenBank/DDBJ whole genome shotgun (WGS) entry which is preliminary data.</text>
</comment>
<organism evidence="2 3">
    <name type="scientific">Duganella lactea</name>
    <dbReference type="NCBI Taxonomy" id="2692173"/>
    <lineage>
        <taxon>Bacteria</taxon>
        <taxon>Pseudomonadati</taxon>
        <taxon>Pseudomonadota</taxon>
        <taxon>Betaproteobacteria</taxon>
        <taxon>Burkholderiales</taxon>
        <taxon>Oxalobacteraceae</taxon>
        <taxon>Telluria group</taxon>
        <taxon>Duganella</taxon>
    </lineage>
</organism>
<protein>
    <submittedName>
        <fullName evidence="2">DUF945 family protein</fullName>
    </submittedName>
</protein>
<evidence type="ECO:0000256" key="1">
    <source>
        <dbReference type="SAM" id="SignalP"/>
    </source>
</evidence>
<dbReference type="Proteomes" id="UP000449678">
    <property type="component" value="Unassembled WGS sequence"/>
</dbReference>
<dbReference type="Pfam" id="PF06097">
    <property type="entry name" value="DUF945"/>
    <property type="match status" value="1"/>
</dbReference>
<proteinExistence type="predicted"/>
<evidence type="ECO:0000313" key="3">
    <source>
        <dbReference type="Proteomes" id="UP000449678"/>
    </source>
</evidence>
<dbReference type="InterPro" id="IPR010352">
    <property type="entry name" value="DUF945"/>
</dbReference>
<gene>
    <name evidence="2" type="ORF">GTP38_08285</name>
</gene>
<dbReference type="EMBL" id="WWCO01000005">
    <property type="protein sequence ID" value="MYM34335.1"/>
    <property type="molecule type" value="Genomic_DNA"/>
</dbReference>
<keyword evidence="1" id="KW-0732">Signal</keyword>
<accession>A0ABW9V6G6</accession>
<keyword evidence="3" id="KW-1185">Reference proteome</keyword>
<feature type="chain" id="PRO_5046481919" evidence="1">
    <location>
        <begin position="22"/>
        <end position="436"/>
    </location>
</feature>
<name>A0ABW9V6G6_9BURK</name>
<reference evidence="2 3" key="1">
    <citation type="submission" date="2019-12" db="EMBL/GenBank/DDBJ databases">
        <title>Novel species isolated from a subtropical stream in China.</title>
        <authorList>
            <person name="Lu H."/>
        </authorList>
    </citation>
    <scope>NUCLEOTIDE SEQUENCE [LARGE SCALE GENOMIC DNA]</scope>
    <source>
        <strain evidence="2 3">FT94W</strain>
    </source>
</reference>
<evidence type="ECO:0000313" key="2">
    <source>
        <dbReference type="EMBL" id="MYM34335.1"/>
    </source>
</evidence>
<feature type="signal peptide" evidence="1">
    <location>
        <begin position="1"/>
        <end position="21"/>
    </location>
</feature>
<dbReference type="RefSeq" id="WP_160989735.1">
    <property type="nucleotide sequence ID" value="NZ_WWCO01000005.1"/>
</dbReference>
<sequence length="436" mass="46451">MNKTLLAAAMAGALLAMPAVANPVKPRPPAPAGEFGPVLAQLVSELKALPDEPNFTRQLDNYAKFGFSPELRPRLKRLFGTERPFPLERVSGSAKGQVDYVGKMAAHSYKQANGTEFSWTEAVANITTDKAGSAVTSTGSWPSLLVTAPGSSFSVVNMGFSGKQRRGADGVAYGDAVVKIGVVTARAMRAEGDSKEIVRLDGITLRSDVTRRGAMAEMASRTTVDAIVFGNEKIERTNVAFRLTNLPAKALADLDKGMRAQQNSHLSQEAQTKALTGLMTDFGKRAMAAGATLVIDDISASYRGNTASIKGSIGFQKLVEADFSNVALWAKKMVARFEVRVPVALVKDLARVFAAKDGDAAAPDAEQLIGKVVSDGYAVLDKQVLRSTIEIRDSKLIVNGKEIDAAAHMKTFSRKVLPPAAQPPIAPERQPEPAAE</sequence>